<evidence type="ECO:0000313" key="3">
    <source>
        <dbReference type="Proteomes" id="UP001175271"/>
    </source>
</evidence>
<feature type="transmembrane region" description="Helical" evidence="1">
    <location>
        <begin position="6"/>
        <end position="27"/>
    </location>
</feature>
<feature type="transmembrane region" description="Helical" evidence="1">
    <location>
        <begin position="159"/>
        <end position="179"/>
    </location>
</feature>
<keyword evidence="1" id="KW-1133">Transmembrane helix</keyword>
<feature type="transmembrane region" description="Helical" evidence="1">
    <location>
        <begin position="120"/>
        <end position="139"/>
    </location>
</feature>
<evidence type="ECO:0000256" key="1">
    <source>
        <dbReference type="SAM" id="Phobius"/>
    </source>
</evidence>
<comment type="caution">
    <text evidence="2">The sequence shown here is derived from an EMBL/GenBank/DDBJ whole genome shotgun (WGS) entry which is preliminary data.</text>
</comment>
<keyword evidence="1" id="KW-0472">Membrane</keyword>
<evidence type="ECO:0000313" key="2">
    <source>
        <dbReference type="EMBL" id="KAK0405508.1"/>
    </source>
</evidence>
<feature type="transmembrane region" description="Helical" evidence="1">
    <location>
        <begin position="48"/>
        <end position="68"/>
    </location>
</feature>
<evidence type="ECO:0008006" key="4">
    <source>
        <dbReference type="Google" id="ProtNLM"/>
    </source>
</evidence>
<protein>
    <recommendedName>
        <fullName evidence="4">7TM GPCR serpentine receptor class x (Srx) domain-containing protein</fullName>
    </recommendedName>
</protein>
<dbReference type="Proteomes" id="UP001175271">
    <property type="component" value="Unassembled WGS sequence"/>
</dbReference>
<organism evidence="2 3">
    <name type="scientific">Steinernema hermaphroditum</name>
    <dbReference type="NCBI Taxonomy" id="289476"/>
    <lineage>
        <taxon>Eukaryota</taxon>
        <taxon>Metazoa</taxon>
        <taxon>Ecdysozoa</taxon>
        <taxon>Nematoda</taxon>
        <taxon>Chromadorea</taxon>
        <taxon>Rhabditida</taxon>
        <taxon>Tylenchina</taxon>
        <taxon>Panagrolaimomorpha</taxon>
        <taxon>Strongyloidoidea</taxon>
        <taxon>Steinernematidae</taxon>
        <taxon>Steinernema</taxon>
    </lineage>
</organism>
<keyword evidence="3" id="KW-1185">Reference proteome</keyword>
<name>A0AA39HIS1_9BILA</name>
<proteinExistence type="predicted"/>
<keyword evidence="1" id="KW-0812">Transmembrane</keyword>
<reference evidence="2" key="1">
    <citation type="submission" date="2023-06" db="EMBL/GenBank/DDBJ databases">
        <title>Genomic analysis of the entomopathogenic nematode Steinernema hermaphroditum.</title>
        <authorList>
            <person name="Schwarz E.M."/>
            <person name="Heppert J.K."/>
            <person name="Baniya A."/>
            <person name="Schwartz H.T."/>
            <person name="Tan C.-H."/>
            <person name="Antoshechkin I."/>
            <person name="Sternberg P.W."/>
            <person name="Goodrich-Blair H."/>
            <person name="Dillman A.R."/>
        </authorList>
    </citation>
    <scope>NUCLEOTIDE SEQUENCE</scope>
    <source>
        <strain evidence="2">PS9179</strain>
        <tissue evidence="2">Whole animal</tissue>
    </source>
</reference>
<sequence length="206" mass="23127">MIAHKYLIGLTHVLIGIPSFVLTLLVLTIIQLSKKLRKSLSYKLLQQLNIFCLVLNTVHAGVGVNVLLEVDPLSFSSKLLGAFSDIGWFGILFLNFLLCRERFNVTMRSQVVISTAQQRSNLEVNILFASTLMFLLPFGEEMAYFVLVALEQNTFWGTFSVQIVWMCIPLLSQAIQIVLNRPIRRSLKQTILGIIKAKGNISTITA</sequence>
<gene>
    <name evidence="2" type="ORF">QR680_018028</name>
</gene>
<dbReference type="AlphaFoldDB" id="A0AA39HIS1"/>
<accession>A0AA39HIS1</accession>
<feature type="transmembrane region" description="Helical" evidence="1">
    <location>
        <begin position="80"/>
        <end position="99"/>
    </location>
</feature>
<dbReference type="EMBL" id="JAUCMV010000004">
    <property type="protein sequence ID" value="KAK0405508.1"/>
    <property type="molecule type" value="Genomic_DNA"/>
</dbReference>